<dbReference type="EMBL" id="CP007481">
    <property type="protein sequence ID" value="AHX11251.1"/>
    <property type="molecule type" value="Genomic_DNA"/>
</dbReference>
<dbReference type="PANTHER" id="PTHR20275:SF0">
    <property type="entry name" value="NAD KINASE"/>
    <property type="match status" value="1"/>
</dbReference>
<dbReference type="GO" id="GO:0046872">
    <property type="term" value="F:metal ion binding"/>
    <property type="evidence" value="ECO:0007669"/>
    <property type="project" value="UniProtKB-UniRule"/>
</dbReference>
<dbReference type="Gene3D" id="2.60.200.30">
    <property type="entry name" value="Probable inorganic polyphosphate/atp-NAD kinase, domain 2"/>
    <property type="match status" value="1"/>
</dbReference>
<dbReference type="NCBIfam" id="NF003406">
    <property type="entry name" value="PRK04761.1"/>
    <property type="match status" value="1"/>
</dbReference>
<feature type="binding site" evidence="6">
    <location>
        <position position="151"/>
    </location>
    <ligand>
        <name>NAD(+)</name>
        <dbReference type="ChEBI" id="CHEBI:57540"/>
    </ligand>
</feature>
<comment type="function">
    <text evidence="6">Involved in the regulation of the intracellular balance of NAD and NADP, and is a key enzyme in the biosynthesis of NADP. Catalyzes specifically the phosphorylation on 2'-hydroxyl of the adenosine moiety of NAD to yield NADP.</text>
</comment>
<dbReference type="InterPro" id="IPR002504">
    <property type="entry name" value="NADK"/>
</dbReference>
<dbReference type="InterPro" id="IPR016064">
    <property type="entry name" value="NAD/diacylglycerol_kinase_sf"/>
</dbReference>
<dbReference type="STRING" id="1286528.NHE_0292"/>
<gene>
    <name evidence="6" type="primary">nadK</name>
    <name evidence="7" type="ORF">NHE_0292</name>
</gene>
<comment type="cofactor">
    <cofactor evidence="6">
        <name>a divalent metal cation</name>
        <dbReference type="ChEBI" id="CHEBI:60240"/>
    </cofactor>
</comment>
<keyword evidence="6" id="KW-0067">ATP-binding</keyword>
<protein>
    <recommendedName>
        <fullName evidence="6">NAD kinase</fullName>
        <ecNumber evidence="6">2.7.1.23</ecNumber>
    </recommendedName>
    <alternativeName>
        <fullName evidence="6">ATP-dependent NAD kinase</fullName>
    </alternativeName>
</protein>
<dbReference type="GO" id="GO:0051287">
    <property type="term" value="F:NAD binding"/>
    <property type="evidence" value="ECO:0007669"/>
    <property type="project" value="UniProtKB-ARBA"/>
</dbReference>
<dbReference type="Proteomes" id="UP000023755">
    <property type="component" value="Chromosome"/>
</dbReference>
<evidence type="ECO:0000313" key="8">
    <source>
        <dbReference type="Proteomes" id="UP000023755"/>
    </source>
</evidence>
<keyword evidence="6" id="KW-0963">Cytoplasm</keyword>
<organism evidence="7 8">
    <name type="scientific">Neorickettsia helminthoeca str. Oregon</name>
    <dbReference type="NCBI Taxonomy" id="1286528"/>
    <lineage>
        <taxon>Bacteria</taxon>
        <taxon>Pseudomonadati</taxon>
        <taxon>Pseudomonadota</taxon>
        <taxon>Alphaproteobacteria</taxon>
        <taxon>Rickettsiales</taxon>
        <taxon>Anaplasmataceae</taxon>
        <taxon>Neorickettsia</taxon>
    </lineage>
</organism>
<reference evidence="7 8" key="1">
    <citation type="submission" date="2014-03" db="EMBL/GenBank/DDBJ databases">
        <title>Sequencing and Comparison of Genomes and Transcriptome Profiles of Human Ehrlichiosis Agents.</title>
        <authorList>
            <person name="Lin M."/>
            <person name="Daugherty S.C."/>
            <person name="Nagaraj S."/>
            <person name="Cheng Z."/>
            <person name="Xiong Q."/>
            <person name="Lin F.-Y."/>
            <person name="Sengamalay N."/>
            <person name="Ott S."/>
            <person name="Godinez A."/>
            <person name="Tallon L.J."/>
            <person name="Sadzewicz L."/>
            <person name="Fraser C.M."/>
            <person name="Dunning Hotopp J.C."/>
            <person name="Rikihisa Y."/>
        </authorList>
    </citation>
    <scope>NUCLEOTIDE SEQUENCE [LARGE SCALE GENOMIC DNA]</scope>
    <source>
        <strain evidence="7 8">Oregon</strain>
    </source>
</reference>
<dbReference type="KEGG" id="nhm:NHE_0292"/>
<evidence type="ECO:0000313" key="7">
    <source>
        <dbReference type="EMBL" id="AHX11251.1"/>
    </source>
</evidence>
<feature type="binding site" evidence="6">
    <location>
        <begin position="44"/>
        <end position="45"/>
    </location>
    <ligand>
        <name>NAD(+)</name>
        <dbReference type="ChEBI" id="CHEBI:57540"/>
    </ligand>
</feature>
<comment type="subcellular location">
    <subcellularLocation>
        <location evidence="6">Cytoplasm</location>
    </subcellularLocation>
</comment>
<dbReference type="HOGENOM" id="CLU_073319_0_0_5"/>
<accession>X5H3V9</accession>
<evidence type="ECO:0000256" key="6">
    <source>
        <dbReference type="HAMAP-Rule" id="MF_00361"/>
    </source>
</evidence>
<proteinExistence type="inferred from homology"/>
<dbReference type="PANTHER" id="PTHR20275">
    <property type="entry name" value="NAD KINASE"/>
    <property type="match status" value="1"/>
</dbReference>
<dbReference type="Pfam" id="PF20143">
    <property type="entry name" value="NAD_kinase_C"/>
    <property type="match status" value="1"/>
</dbReference>
<evidence type="ECO:0000256" key="5">
    <source>
        <dbReference type="ARBA" id="ARBA00047925"/>
    </source>
</evidence>
<dbReference type="GO" id="GO:0005524">
    <property type="term" value="F:ATP binding"/>
    <property type="evidence" value="ECO:0007669"/>
    <property type="project" value="UniProtKB-KW"/>
</dbReference>
<name>X5H3V9_9RICK</name>
<feature type="binding site" evidence="6">
    <location>
        <position position="143"/>
    </location>
    <ligand>
        <name>NAD(+)</name>
        <dbReference type="ChEBI" id="CHEBI:57540"/>
    </ligand>
</feature>
<keyword evidence="6" id="KW-0547">Nucleotide-binding</keyword>
<dbReference type="GO" id="GO:0006741">
    <property type="term" value="P:NADP+ biosynthetic process"/>
    <property type="evidence" value="ECO:0007669"/>
    <property type="project" value="UniProtKB-UniRule"/>
</dbReference>
<keyword evidence="3 6" id="KW-0521">NADP</keyword>
<dbReference type="GO" id="GO:0003951">
    <property type="term" value="F:NAD+ kinase activity"/>
    <property type="evidence" value="ECO:0007669"/>
    <property type="project" value="UniProtKB-UniRule"/>
</dbReference>
<dbReference type="AlphaFoldDB" id="X5H3V9"/>
<sequence>MVYSSSGAEKARSVGSVLEERYGIKKIDRYADIEASLILALGGDGFMLDTLRRRMGNNIPVYGINCGNVGFLLNEFHSDQLLADIESAEEYNLNILKAELSNENGTISGTAINDFYILRNHGKASKLRISVDDELLIENFVGDGVIVSTAVGSTAYNAAAGGPILALDSNCITLTTINAFIPKQCRSIVLLDSSIIEIDVLYPDRRPVMAALDAQVFTNIKKARISIDRKNSVIALFRKDNSLRKKILKAQFQQ</sequence>
<dbReference type="Gene3D" id="3.40.50.10330">
    <property type="entry name" value="Probable inorganic polyphosphate/atp-NAD kinase, domain 1"/>
    <property type="match status" value="1"/>
</dbReference>
<keyword evidence="8" id="KW-1185">Reference proteome</keyword>
<keyword evidence="2 6" id="KW-0418">Kinase</keyword>
<feature type="binding site" evidence="6">
    <location>
        <position position="215"/>
    </location>
    <ligand>
        <name>NAD(+)</name>
        <dbReference type="ChEBI" id="CHEBI:57540"/>
    </ligand>
</feature>
<dbReference type="GO" id="GO:0019674">
    <property type="term" value="P:NAD+ metabolic process"/>
    <property type="evidence" value="ECO:0007669"/>
    <property type="project" value="InterPro"/>
</dbReference>
<dbReference type="Pfam" id="PF01513">
    <property type="entry name" value="NAD_kinase"/>
    <property type="match status" value="1"/>
</dbReference>
<evidence type="ECO:0000256" key="3">
    <source>
        <dbReference type="ARBA" id="ARBA00022857"/>
    </source>
</evidence>
<evidence type="ECO:0000256" key="1">
    <source>
        <dbReference type="ARBA" id="ARBA00022679"/>
    </source>
</evidence>
<comment type="similarity">
    <text evidence="6">Belongs to the NAD kinase family.</text>
</comment>
<keyword evidence="1 6" id="KW-0808">Transferase</keyword>
<dbReference type="SUPFAM" id="SSF111331">
    <property type="entry name" value="NAD kinase/diacylglycerol kinase-like"/>
    <property type="match status" value="1"/>
</dbReference>
<evidence type="ECO:0000256" key="2">
    <source>
        <dbReference type="ARBA" id="ARBA00022777"/>
    </source>
</evidence>
<evidence type="ECO:0000256" key="4">
    <source>
        <dbReference type="ARBA" id="ARBA00023027"/>
    </source>
</evidence>
<dbReference type="InterPro" id="IPR017438">
    <property type="entry name" value="ATP-NAD_kinase_N"/>
</dbReference>
<keyword evidence="4 6" id="KW-0520">NAD</keyword>
<dbReference type="EC" id="2.7.1.23" evidence="6"/>
<dbReference type="OrthoDB" id="9774737at2"/>
<comment type="caution">
    <text evidence="6">Lacks conserved residue(s) required for the propagation of feature annotation.</text>
</comment>
<comment type="catalytic activity">
    <reaction evidence="5 6">
        <text>NAD(+) + ATP = ADP + NADP(+) + H(+)</text>
        <dbReference type="Rhea" id="RHEA:18629"/>
        <dbReference type="ChEBI" id="CHEBI:15378"/>
        <dbReference type="ChEBI" id="CHEBI:30616"/>
        <dbReference type="ChEBI" id="CHEBI:57540"/>
        <dbReference type="ChEBI" id="CHEBI:58349"/>
        <dbReference type="ChEBI" id="CHEBI:456216"/>
        <dbReference type="EC" id="2.7.1.23"/>
    </reaction>
</comment>
<dbReference type="InterPro" id="IPR017437">
    <property type="entry name" value="ATP-NAD_kinase_PpnK-typ_C"/>
</dbReference>
<dbReference type="GO" id="GO:0005737">
    <property type="term" value="C:cytoplasm"/>
    <property type="evidence" value="ECO:0007669"/>
    <property type="project" value="UniProtKB-SubCell"/>
</dbReference>
<feature type="binding site" evidence="6">
    <location>
        <begin position="113"/>
        <end position="114"/>
    </location>
    <ligand>
        <name>NAD(+)</name>
        <dbReference type="ChEBI" id="CHEBI:57540"/>
    </ligand>
</feature>
<feature type="active site" description="Proton acceptor" evidence="6">
    <location>
        <position position="44"/>
    </location>
</feature>
<dbReference type="HAMAP" id="MF_00361">
    <property type="entry name" value="NAD_kinase"/>
    <property type="match status" value="1"/>
</dbReference>